<evidence type="ECO:0000256" key="1">
    <source>
        <dbReference type="SAM" id="MobiDB-lite"/>
    </source>
</evidence>
<accession>A0A5B0LTE5</accession>
<feature type="region of interest" description="Disordered" evidence="1">
    <location>
        <begin position="1"/>
        <end position="23"/>
    </location>
</feature>
<gene>
    <name evidence="2" type="ORF">PGT21_012192</name>
</gene>
<keyword evidence="3" id="KW-1185">Reference proteome</keyword>
<dbReference type="Gene3D" id="2.40.70.10">
    <property type="entry name" value="Acid Proteases"/>
    <property type="match status" value="1"/>
</dbReference>
<comment type="caution">
    <text evidence="2">The sequence shown here is derived from an EMBL/GenBank/DDBJ whole genome shotgun (WGS) entry which is preliminary data.</text>
</comment>
<organism evidence="2 3">
    <name type="scientific">Puccinia graminis f. sp. tritici</name>
    <dbReference type="NCBI Taxonomy" id="56615"/>
    <lineage>
        <taxon>Eukaryota</taxon>
        <taxon>Fungi</taxon>
        <taxon>Dikarya</taxon>
        <taxon>Basidiomycota</taxon>
        <taxon>Pucciniomycotina</taxon>
        <taxon>Pucciniomycetes</taxon>
        <taxon>Pucciniales</taxon>
        <taxon>Pucciniaceae</taxon>
        <taxon>Puccinia</taxon>
    </lineage>
</organism>
<feature type="compositionally biased region" description="Acidic residues" evidence="1">
    <location>
        <begin position="1"/>
        <end position="10"/>
    </location>
</feature>
<name>A0A5B0LTE5_PUCGR</name>
<dbReference type="InterPro" id="IPR021109">
    <property type="entry name" value="Peptidase_aspartic_dom_sf"/>
</dbReference>
<proteinExistence type="predicted"/>
<reference evidence="2 3" key="1">
    <citation type="submission" date="2019-05" db="EMBL/GenBank/DDBJ databases">
        <title>Emergence of the Ug99 lineage of the wheat stem rust pathogen through somatic hybridization.</title>
        <authorList>
            <person name="Li F."/>
            <person name="Upadhyaya N.M."/>
            <person name="Sperschneider J."/>
            <person name="Matny O."/>
            <person name="Nguyen-Phuc H."/>
            <person name="Mago R."/>
            <person name="Raley C."/>
            <person name="Miller M.E."/>
            <person name="Silverstein K.A.T."/>
            <person name="Henningsen E."/>
            <person name="Hirsch C.D."/>
            <person name="Visser B."/>
            <person name="Pretorius Z.A."/>
            <person name="Steffenson B.J."/>
            <person name="Schwessinger B."/>
            <person name="Dodds P.N."/>
            <person name="Figueroa M."/>
        </authorList>
    </citation>
    <scope>NUCLEOTIDE SEQUENCE [LARGE SCALE GENOMIC DNA]</scope>
    <source>
        <strain evidence="2">21-0</strain>
    </source>
</reference>
<dbReference type="AlphaFoldDB" id="A0A5B0LTE5"/>
<dbReference type="EMBL" id="VSWC01000184">
    <property type="protein sequence ID" value="KAA1067635.1"/>
    <property type="molecule type" value="Genomic_DNA"/>
</dbReference>
<evidence type="ECO:0000313" key="2">
    <source>
        <dbReference type="EMBL" id="KAA1067635.1"/>
    </source>
</evidence>
<protein>
    <submittedName>
        <fullName evidence="2">Uncharacterized protein</fullName>
    </submittedName>
</protein>
<evidence type="ECO:0000313" key="3">
    <source>
        <dbReference type="Proteomes" id="UP000324748"/>
    </source>
</evidence>
<sequence length="539" mass="59943">MDVDQEEEVAEISPNPPKKPVEKVWSKDRISAMKSKDASPEEILLQELDNVKIPTTFAQLTAISPAYTSQIISKLQNRLPGKSSATYIATEAVKMSAMELNNEDEERDPCYYSCALGYVTAEIGGSKVDFMIDSGSMVNVIPSSVAQDLDLEVVKFEEIAEEIAGKIVENIEDEKIAEEDRREAKGIVNSRECTLPDREKLKKMVDRSIYKARIDEAEGGTVKRLLEIGEEASKYNAGPSLQETRRRLVDSKSQDNASGLQSGQLILNLIGRGESRRSFARRSSEKIVEEPEREDFVKQQTRELLMTKNLKVYGSDVPRGSPATLKSLLVLVLDHINGQPASFKQDYLPRGYADGDPGAVASVDSLVRSKLRKSRGMMRDLLLTDIQAPTGREITHPIPTISALMIDMRTSMTPPLANSTAIGAAVTQEARGHQTHLKARLAYLRILTIIHLVARGPREAGRQWRNIDEHLRHLDAMGRDYRTAFFRLVLRVDRALFNGEQFFVGMDTSTIKLPTEQEVEDLMATVGDNAELDDATLAG</sequence>
<dbReference type="Proteomes" id="UP000324748">
    <property type="component" value="Unassembled WGS sequence"/>
</dbReference>
<dbReference type="Pfam" id="PF13650">
    <property type="entry name" value="Asp_protease_2"/>
    <property type="match status" value="1"/>
</dbReference>